<dbReference type="EMBL" id="CP017080">
    <property type="protein sequence ID" value="AOH54779.1"/>
    <property type="molecule type" value="Genomic_DNA"/>
</dbReference>
<name>A0A1B3XNI4_9BACI</name>
<dbReference type="Proteomes" id="UP000077926">
    <property type="component" value="Chromosome"/>
</dbReference>
<evidence type="ECO:0000313" key="2">
    <source>
        <dbReference type="EMBL" id="AOH54779.1"/>
    </source>
</evidence>
<sequence>MNTLDEVVLQKYKPEHLQWLRAFELPKEQEKFTALPIKMLEITKERHPIVILHNNEPVGFFVLHSSDKVKEYTNNPRAMLLTALSINHSKQGRGFANKGMKKIQSFVTQQFPACNEIILAVNHKNVPAQKLYEKVGFKDTGTRKIGRIGEQYIYNFIIK</sequence>
<dbReference type="PANTHER" id="PTHR43328">
    <property type="entry name" value="ACETYLTRANSFERASE-RELATED"/>
    <property type="match status" value="1"/>
</dbReference>
<accession>A0A1B3XNI4</accession>
<dbReference type="Pfam" id="PF00583">
    <property type="entry name" value="Acetyltransf_1"/>
    <property type="match status" value="1"/>
</dbReference>
<dbReference type="SUPFAM" id="SSF55729">
    <property type="entry name" value="Acyl-CoA N-acyltransferases (Nat)"/>
    <property type="match status" value="1"/>
</dbReference>
<dbReference type="InterPro" id="IPR016181">
    <property type="entry name" value="Acyl_CoA_acyltransferase"/>
</dbReference>
<dbReference type="Gene3D" id="3.40.630.30">
    <property type="match status" value="1"/>
</dbReference>
<proteinExistence type="predicted"/>
<reference evidence="2 3" key="1">
    <citation type="submission" date="2016-08" db="EMBL/GenBank/DDBJ databases">
        <title>Complete genome sequence of Bacillus muralis G25-68, a strain with toxicity to nematodes.</title>
        <authorList>
            <person name="Zheng Z."/>
        </authorList>
    </citation>
    <scope>NUCLEOTIDE SEQUENCE [LARGE SCALE GENOMIC DNA]</scope>
    <source>
        <strain evidence="2 3">G25-68</strain>
    </source>
</reference>
<dbReference type="KEGG" id="bmur:ABE28_010490"/>
<evidence type="ECO:0000259" key="1">
    <source>
        <dbReference type="PROSITE" id="PS51186"/>
    </source>
</evidence>
<evidence type="ECO:0000313" key="3">
    <source>
        <dbReference type="Proteomes" id="UP000077926"/>
    </source>
</evidence>
<dbReference type="PANTHER" id="PTHR43328:SF1">
    <property type="entry name" value="N-ACETYLTRANSFERASE DOMAIN-CONTAINING PROTEIN"/>
    <property type="match status" value="1"/>
</dbReference>
<dbReference type="AlphaFoldDB" id="A0A1B3XNI4"/>
<dbReference type="PROSITE" id="PS51186">
    <property type="entry name" value="GNAT"/>
    <property type="match status" value="1"/>
</dbReference>
<dbReference type="OrthoDB" id="66776at2"/>
<protein>
    <submittedName>
        <fullName evidence="2">GNAT family N-acetyltransferase</fullName>
    </submittedName>
</protein>
<keyword evidence="3" id="KW-1185">Reference proteome</keyword>
<dbReference type="GO" id="GO:0016747">
    <property type="term" value="F:acyltransferase activity, transferring groups other than amino-acyl groups"/>
    <property type="evidence" value="ECO:0007669"/>
    <property type="project" value="InterPro"/>
</dbReference>
<keyword evidence="2" id="KW-0808">Transferase</keyword>
<gene>
    <name evidence="2" type="ORF">ABE28_010490</name>
</gene>
<dbReference type="InterPro" id="IPR000182">
    <property type="entry name" value="GNAT_dom"/>
</dbReference>
<dbReference type="RefSeq" id="WP_064465258.1">
    <property type="nucleotide sequence ID" value="NZ_CP017080.1"/>
</dbReference>
<feature type="domain" description="N-acetyltransferase" evidence="1">
    <location>
        <begin position="7"/>
        <end position="159"/>
    </location>
</feature>
<dbReference type="STRING" id="264697.ABE28_010490"/>
<organism evidence="2 3">
    <name type="scientific">Peribacillus muralis</name>
    <dbReference type="NCBI Taxonomy" id="264697"/>
    <lineage>
        <taxon>Bacteria</taxon>
        <taxon>Bacillati</taxon>
        <taxon>Bacillota</taxon>
        <taxon>Bacilli</taxon>
        <taxon>Bacillales</taxon>
        <taxon>Bacillaceae</taxon>
        <taxon>Peribacillus</taxon>
    </lineage>
</organism>